<dbReference type="SUPFAM" id="SSF47729">
    <property type="entry name" value="IHF-like DNA-binding proteins"/>
    <property type="match status" value="1"/>
</dbReference>
<dbReference type="InterPro" id="IPR000119">
    <property type="entry name" value="Hist_DNA-bd"/>
</dbReference>
<gene>
    <name evidence="3" type="ORF">CLV62_12427</name>
</gene>
<dbReference type="Proteomes" id="UP000247973">
    <property type="component" value="Unassembled WGS sequence"/>
</dbReference>
<dbReference type="Gene3D" id="4.10.520.10">
    <property type="entry name" value="IHF-like DNA-binding proteins"/>
    <property type="match status" value="1"/>
</dbReference>
<dbReference type="AlphaFoldDB" id="A0A2V3PMR3"/>
<dbReference type="GO" id="GO:0003677">
    <property type="term" value="F:DNA binding"/>
    <property type="evidence" value="ECO:0007669"/>
    <property type="project" value="UniProtKB-KW"/>
</dbReference>
<evidence type="ECO:0000313" key="4">
    <source>
        <dbReference type="Proteomes" id="UP000247973"/>
    </source>
</evidence>
<name>A0A2V3PMR3_9BACT</name>
<comment type="similarity">
    <text evidence="1">Belongs to the bacterial histone-like protein family.</text>
</comment>
<protein>
    <submittedName>
        <fullName evidence="3">Nucleoid DNA-binding protein</fullName>
    </submittedName>
</protein>
<proteinExistence type="inferred from homology"/>
<comment type="caution">
    <text evidence="3">The sequence shown here is derived from an EMBL/GenBank/DDBJ whole genome shotgun (WGS) entry which is preliminary data.</text>
</comment>
<evidence type="ECO:0000256" key="2">
    <source>
        <dbReference type="ARBA" id="ARBA00023125"/>
    </source>
</evidence>
<accession>A0A2V3PMR3</accession>
<dbReference type="OrthoDB" id="997413at2"/>
<keyword evidence="4" id="KW-1185">Reference proteome</keyword>
<sequence>MDESKLCDNIRNSLKAKGINISEKDVHNLYIATMSSIYSILDEGKTVDISDFGSFWRKKTEPASVTFFKPIERLLERINTKRK</sequence>
<organism evidence="3 4">
    <name type="scientific">Dysgonomonas alginatilytica</name>
    <dbReference type="NCBI Taxonomy" id="1605892"/>
    <lineage>
        <taxon>Bacteria</taxon>
        <taxon>Pseudomonadati</taxon>
        <taxon>Bacteroidota</taxon>
        <taxon>Bacteroidia</taxon>
        <taxon>Bacteroidales</taxon>
        <taxon>Dysgonomonadaceae</taxon>
        <taxon>Dysgonomonas</taxon>
    </lineage>
</organism>
<evidence type="ECO:0000313" key="3">
    <source>
        <dbReference type="EMBL" id="PXV61872.1"/>
    </source>
</evidence>
<keyword evidence="2 3" id="KW-0238">DNA-binding</keyword>
<evidence type="ECO:0000256" key="1">
    <source>
        <dbReference type="ARBA" id="ARBA00010529"/>
    </source>
</evidence>
<dbReference type="EMBL" id="QICL01000024">
    <property type="protein sequence ID" value="PXV61872.1"/>
    <property type="molecule type" value="Genomic_DNA"/>
</dbReference>
<dbReference type="GO" id="GO:0030527">
    <property type="term" value="F:structural constituent of chromatin"/>
    <property type="evidence" value="ECO:0007669"/>
    <property type="project" value="InterPro"/>
</dbReference>
<dbReference type="InterPro" id="IPR010992">
    <property type="entry name" value="IHF-like_DNA-bd_dom_sf"/>
</dbReference>
<dbReference type="RefSeq" id="WP_110311751.1">
    <property type="nucleotide sequence ID" value="NZ_QICL01000024.1"/>
</dbReference>
<reference evidence="3 4" key="1">
    <citation type="submission" date="2018-03" db="EMBL/GenBank/DDBJ databases">
        <title>Genomic Encyclopedia of Archaeal and Bacterial Type Strains, Phase II (KMG-II): from individual species to whole genera.</title>
        <authorList>
            <person name="Goeker M."/>
        </authorList>
    </citation>
    <scope>NUCLEOTIDE SEQUENCE [LARGE SCALE GENOMIC DNA]</scope>
    <source>
        <strain evidence="3 4">DSM 100214</strain>
    </source>
</reference>
<dbReference type="Pfam" id="PF00216">
    <property type="entry name" value="Bac_DNA_binding"/>
    <property type="match status" value="1"/>
</dbReference>